<keyword evidence="5" id="KW-0472">Membrane</keyword>
<keyword evidence="3" id="KW-0862">Zinc</keyword>
<evidence type="ECO:0000313" key="8">
    <source>
        <dbReference type="EMBL" id="KAK9835952.1"/>
    </source>
</evidence>
<feature type="domain" description="SBP-type" evidence="7">
    <location>
        <begin position="614"/>
        <end position="691"/>
    </location>
</feature>
<organism evidence="8 9">
    <name type="scientific">Elliptochloris bilobata</name>
    <dbReference type="NCBI Taxonomy" id="381761"/>
    <lineage>
        <taxon>Eukaryota</taxon>
        <taxon>Viridiplantae</taxon>
        <taxon>Chlorophyta</taxon>
        <taxon>core chlorophytes</taxon>
        <taxon>Trebouxiophyceae</taxon>
        <taxon>Trebouxiophyceae incertae sedis</taxon>
        <taxon>Elliptochloris clade</taxon>
        <taxon>Elliptochloris</taxon>
    </lineage>
</organism>
<dbReference type="PROSITE" id="PS51011">
    <property type="entry name" value="ARID"/>
    <property type="match status" value="1"/>
</dbReference>
<evidence type="ECO:0000313" key="9">
    <source>
        <dbReference type="Proteomes" id="UP001445335"/>
    </source>
</evidence>
<dbReference type="SUPFAM" id="SSF46774">
    <property type="entry name" value="ARID-like"/>
    <property type="match status" value="1"/>
</dbReference>
<feature type="region of interest" description="Disordered" evidence="4">
    <location>
        <begin position="749"/>
        <end position="769"/>
    </location>
</feature>
<feature type="domain" description="ARID" evidence="6">
    <location>
        <begin position="2"/>
        <end position="98"/>
    </location>
</feature>
<dbReference type="PANTHER" id="PTHR31251">
    <property type="entry name" value="SQUAMOSA PROMOTER-BINDING-LIKE PROTEIN 4"/>
    <property type="match status" value="1"/>
</dbReference>
<dbReference type="InterPro" id="IPR044817">
    <property type="entry name" value="SBP-like"/>
</dbReference>
<evidence type="ECO:0000256" key="4">
    <source>
        <dbReference type="SAM" id="MobiDB-lite"/>
    </source>
</evidence>
<dbReference type="InterPro" id="IPR036431">
    <property type="entry name" value="ARID_dom_sf"/>
</dbReference>
<dbReference type="GO" id="GO:0005634">
    <property type="term" value="C:nucleus"/>
    <property type="evidence" value="ECO:0007669"/>
    <property type="project" value="InterPro"/>
</dbReference>
<evidence type="ECO:0000259" key="7">
    <source>
        <dbReference type="PROSITE" id="PS51141"/>
    </source>
</evidence>
<keyword evidence="2" id="KW-0863">Zinc-finger</keyword>
<feature type="region of interest" description="Disordered" evidence="4">
    <location>
        <begin position="848"/>
        <end position="870"/>
    </location>
</feature>
<feature type="compositionally biased region" description="Low complexity" evidence="4">
    <location>
        <begin position="756"/>
        <end position="769"/>
    </location>
</feature>
<feature type="compositionally biased region" description="Basic and acidic residues" evidence="4">
    <location>
        <begin position="1348"/>
        <end position="1366"/>
    </location>
</feature>
<feature type="region of interest" description="Disordered" evidence="4">
    <location>
        <begin position="1339"/>
        <end position="1381"/>
    </location>
</feature>
<dbReference type="CDD" id="cd16100">
    <property type="entry name" value="ARID"/>
    <property type="match status" value="1"/>
</dbReference>
<dbReference type="SUPFAM" id="SSF103612">
    <property type="entry name" value="SBT domain"/>
    <property type="match status" value="1"/>
</dbReference>
<dbReference type="InterPro" id="IPR001606">
    <property type="entry name" value="ARID_dom"/>
</dbReference>
<dbReference type="InterPro" id="IPR036893">
    <property type="entry name" value="SBP_sf"/>
</dbReference>
<feature type="region of interest" description="Disordered" evidence="4">
    <location>
        <begin position="1420"/>
        <end position="1479"/>
    </location>
</feature>
<keyword evidence="5" id="KW-0812">Transmembrane</keyword>
<keyword evidence="9" id="KW-1185">Reference proteome</keyword>
<proteinExistence type="predicted"/>
<dbReference type="Proteomes" id="UP001445335">
    <property type="component" value="Unassembled WGS sequence"/>
</dbReference>
<evidence type="ECO:0000259" key="6">
    <source>
        <dbReference type="PROSITE" id="PS51011"/>
    </source>
</evidence>
<dbReference type="PROSITE" id="PS51141">
    <property type="entry name" value="ZF_SBP"/>
    <property type="match status" value="1"/>
</dbReference>
<keyword evidence="1" id="KW-0479">Metal-binding</keyword>
<feature type="transmembrane region" description="Helical" evidence="5">
    <location>
        <begin position="1548"/>
        <end position="1569"/>
    </location>
</feature>
<name>A0AAW1RRI5_9CHLO</name>
<evidence type="ECO:0000256" key="2">
    <source>
        <dbReference type="ARBA" id="ARBA00022771"/>
    </source>
</evidence>
<dbReference type="SMART" id="SM00501">
    <property type="entry name" value="BRIGHT"/>
    <property type="match status" value="1"/>
</dbReference>
<dbReference type="InterPro" id="IPR004333">
    <property type="entry name" value="SBP_dom"/>
</dbReference>
<sequence>MAEQRAAFLASLERHWARERSPGYHGGHWAPPKVSSRNIDLAALYREVGRRGGADAVTAHTGWKAIARALGLEESAKAAATLRSTFEAFLGGYAGLHYDAAHWRQGAAALEAAERDEKRAAVAARKAAAKAATPSASPAASGGAGSGFTIGAVPTGAKRKPTIGPGAARNAQAERQAAAAVAAAAAREVEAQRQAEKLLERVAPLPGPCLVILGGFERARLHDINLALRSGLAGVVPWALNIAGLASFQARPELLLDELPGLLPALLRVIEVGLGDGNLHAAEAASAAADEAEAQEERECAARAVGWPCKAGCKRAREPPGAPKGWWWEAPEEGLLSDGGAGDERFTWALAAASALRNLAVTPANQPHVASAASVTVLVRCLDLRDTLRSPGCNELAEDALELLAPSSERGGVPPLLRALDVLLEPERAPLRLAAAAMRALVAVAQAPAAGGAVAVWTGARQVQALGWLLATPLEAAAAAAAADAAGECGPCEVALEDAAPAALLRAGVALQGEVVAAAAEALAALPGVAHTLGTQPRVLGTLAEFLAGARPPPWEAQPRPLDKLTAHIDTTLARARIAAGRALFCAAPRLDLGSVSTQLVEEAHQATGKGKGRPQCQVEGCSGDLTTLKEYHQRYKICEYHLKVNSILCEGKRQRFCQQCGRFHDLASFDGDKRSCRARLQRHNARRRKKGDTAECSRTSVGLPRLRGGHSLAVKKGPREDETVDYVRPASNRQKHVHAACAKGENMSLEDRARSSSVSSGRMSVDMSAGCEDDNVPPAPANFQPGLNAYGGMEPLTSMSELEALSADKGFMGLGAMPPAMPDYSDREYAAHCMQGMYSPAPHLTVAQAAGGPPEGPPRGGAGDNGGTKAVLDAGASVLDEVRALLSYNAGPPPMEYAAEENFTRMSAKLFNCTPAQLPSDLKANLVTMLQCGVNALEGYIRPGCVHLMLHALLGEQMGSQLQKCGVRAAVKALVAGTGAEFWRQETLLIQLHDEVALVRNGQVLHVLSGSGSRGVFPAIDAVAPRAVLASAPGPITLSGANLAVPDNAVLARCQGQYVPVKVEPTASPAAPTNLRQQVTVRLPAGYRPGAVMLEVVRGGFVSDPRPVLMLESAAAVADMERLDVARPAGVNLDAVALGLGRVLELKNAVAAALVCSQEPVRRYGAPDLAAVAGTARRLLLLCLDHGCAGIAAMVLPAVGLGCANVKQAVQCIEAAATRRGDGTQMLLLHLAVRSRSPALVELLVTWASAGRYEMLATTPGPNGVTPIHLAALLPDDGAMAAMLVSLCEDGHEAWTSTRCGAQSAAALAAAASCTAAEERVRAQLALMAESAEDVCLDEDDENAGEETEKKSASSAEDRLAEGAHPEAGVQAPPAHTCACEPRGLEDAAEVADKAHPRGPPADLDSAFNPDAAAVAVAKAQARLAADNPKEGSPPEGQALAQPSHSHDAPATPSCGSQQGKGEHMDMASIPGSSGALPEPVDLGLHKRVRGGSKVAENKEELSELLLAGKGKGAVCSVCSVCSGDYYGNCDFYCVKVAPTVFDCTSAAWSAVTISAIGGATLFLRYYIDYFVD</sequence>
<dbReference type="GO" id="GO:0003677">
    <property type="term" value="F:DNA binding"/>
    <property type="evidence" value="ECO:0007669"/>
    <property type="project" value="InterPro"/>
</dbReference>
<reference evidence="8 9" key="1">
    <citation type="journal article" date="2024" name="Nat. Commun.">
        <title>Phylogenomics reveals the evolutionary origins of lichenization in chlorophyte algae.</title>
        <authorList>
            <person name="Puginier C."/>
            <person name="Libourel C."/>
            <person name="Otte J."/>
            <person name="Skaloud P."/>
            <person name="Haon M."/>
            <person name="Grisel S."/>
            <person name="Petersen M."/>
            <person name="Berrin J.G."/>
            <person name="Delaux P.M."/>
            <person name="Dal Grande F."/>
            <person name="Keller J."/>
        </authorList>
    </citation>
    <scope>NUCLEOTIDE SEQUENCE [LARGE SCALE GENOMIC DNA]</scope>
    <source>
        <strain evidence="8 9">SAG 245.80</strain>
    </source>
</reference>
<protein>
    <submittedName>
        <fullName evidence="8">Uncharacterized protein</fullName>
    </submittedName>
</protein>
<dbReference type="Gene3D" id="1.10.150.60">
    <property type="entry name" value="ARID DNA-binding domain"/>
    <property type="match status" value="1"/>
</dbReference>
<dbReference type="EMBL" id="JALJOU010000027">
    <property type="protein sequence ID" value="KAK9835952.1"/>
    <property type="molecule type" value="Genomic_DNA"/>
</dbReference>
<comment type="caution">
    <text evidence="8">The sequence shown here is derived from an EMBL/GenBank/DDBJ whole genome shotgun (WGS) entry which is preliminary data.</text>
</comment>
<dbReference type="Pfam" id="PF01388">
    <property type="entry name" value="ARID"/>
    <property type="match status" value="1"/>
</dbReference>
<gene>
    <name evidence="8" type="ORF">WJX81_000786</name>
</gene>
<dbReference type="Pfam" id="PF03110">
    <property type="entry name" value="SBP"/>
    <property type="match status" value="1"/>
</dbReference>
<dbReference type="SMART" id="SM01014">
    <property type="entry name" value="ARID"/>
    <property type="match status" value="1"/>
</dbReference>
<dbReference type="Gene3D" id="4.10.1100.10">
    <property type="entry name" value="Transcription factor, SBP-box domain"/>
    <property type="match status" value="1"/>
</dbReference>
<evidence type="ECO:0000256" key="3">
    <source>
        <dbReference type="ARBA" id="ARBA00022833"/>
    </source>
</evidence>
<accession>A0AAW1RRI5</accession>
<dbReference type="GO" id="GO:0008270">
    <property type="term" value="F:zinc ion binding"/>
    <property type="evidence" value="ECO:0007669"/>
    <property type="project" value="UniProtKB-KW"/>
</dbReference>
<keyword evidence="5" id="KW-1133">Transmembrane helix</keyword>
<evidence type="ECO:0000256" key="1">
    <source>
        <dbReference type="ARBA" id="ARBA00022723"/>
    </source>
</evidence>
<evidence type="ECO:0000256" key="5">
    <source>
        <dbReference type="SAM" id="Phobius"/>
    </source>
</evidence>
<dbReference type="PANTHER" id="PTHR31251:SF169">
    <property type="entry name" value="SQUAMOSA PROMOTER-BINDING-LIKE PROTEIN 8"/>
    <property type="match status" value="1"/>
</dbReference>